<keyword evidence="5" id="KW-1185">Reference proteome</keyword>
<comment type="caution">
    <text evidence="4">The sequence shown here is derived from an EMBL/GenBank/DDBJ whole genome shotgun (WGS) entry which is preliminary data.</text>
</comment>
<dbReference type="SMART" id="SM00769">
    <property type="entry name" value="WHy"/>
    <property type="match status" value="1"/>
</dbReference>
<proteinExistence type="inferred from homology"/>
<evidence type="ECO:0000259" key="3">
    <source>
        <dbReference type="SMART" id="SM00769"/>
    </source>
</evidence>
<comment type="similarity">
    <text evidence="1">Belongs to the LEA type 2 family.</text>
</comment>
<dbReference type="OrthoDB" id="588983at2759"/>
<dbReference type="EMBL" id="SPHZ02000003">
    <property type="protein sequence ID" value="KAF0923496.1"/>
    <property type="molecule type" value="Genomic_DNA"/>
</dbReference>
<protein>
    <recommendedName>
        <fullName evidence="3">Water stress and hypersensitive response domain-containing protein</fullName>
    </recommendedName>
</protein>
<dbReference type="SUPFAM" id="SSF117070">
    <property type="entry name" value="LEA14-like"/>
    <property type="match status" value="1"/>
</dbReference>
<dbReference type="InterPro" id="IPR013990">
    <property type="entry name" value="WHy-dom"/>
</dbReference>
<evidence type="ECO:0000313" key="4">
    <source>
        <dbReference type="EMBL" id="KAF0923496.1"/>
    </source>
</evidence>
<dbReference type="PANTHER" id="PTHR31459:SF19">
    <property type="entry name" value="DESICCATION-RELATED PROTEIN LEA14-RELATED"/>
    <property type="match status" value="1"/>
</dbReference>
<dbReference type="GO" id="GO:0005829">
    <property type="term" value="C:cytosol"/>
    <property type="evidence" value="ECO:0007669"/>
    <property type="project" value="TreeGrafter"/>
</dbReference>
<gene>
    <name evidence="4" type="ORF">E2562_006384</name>
</gene>
<evidence type="ECO:0000256" key="2">
    <source>
        <dbReference type="SAM" id="MobiDB-lite"/>
    </source>
</evidence>
<dbReference type="InterPro" id="IPR045043">
    <property type="entry name" value="Lea14-like"/>
</dbReference>
<dbReference type="Proteomes" id="UP000479710">
    <property type="component" value="Unassembled WGS sequence"/>
</dbReference>
<reference evidence="4 5" key="1">
    <citation type="submission" date="2019-11" db="EMBL/GenBank/DDBJ databases">
        <title>Whole genome sequence of Oryza granulata.</title>
        <authorList>
            <person name="Li W."/>
        </authorList>
    </citation>
    <scope>NUCLEOTIDE SEQUENCE [LARGE SCALE GENOMIC DNA]</scope>
    <source>
        <strain evidence="5">cv. Menghai</strain>
        <tissue evidence="4">Leaf</tissue>
    </source>
</reference>
<feature type="domain" description="Water stress and hypersensitive response" evidence="3">
    <location>
        <begin position="84"/>
        <end position="201"/>
    </location>
</feature>
<dbReference type="PANTHER" id="PTHR31459">
    <property type="match status" value="1"/>
</dbReference>
<dbReference type="Gene3D" id="2.60.40.1820">
    <property type="match status" value="1"/>
</dbReference>
<feature type="region of interest" description="Disordered" evidence="2">
    <location>
        <begin position="24"/>
        <end position="52"/>
    </location>
</feature>
<accession>A0A6G1EFX8</accession>
<name>A0A6G1EFX8_9ORYZ</name>
<dbReference type="GO" id="GO:0009269">
    <property type="term" value="P:response to desiccation"/>
    <property type="evidence" value="ECO:0007669"/>
    <property type="project" value="InterPro"/>
</dbReference>
<dbReference type="AlphaFoldDB" id="A0A6G1EFX8"/>
<feature type="compositionally biased region" description="Basic residues" evidence="2">
    <location>
        <begin position="26"/>
        <end position="45"/>
    </location>
</feature>
<evidence type="ECO:0000256" key="1">
    <source>
        <dbReference type="ARBA" id="ARBA00005960"/>
    </source>
</evidence>
<sequence>MFHTRSLHDRPYGPAPSTARFADQKRRFRGGRAPARAHARVHTPRVSRPAAARANARNGVVAVLVDRAKGFVAEKIAQIPKPEAKLESISFKGISRESITMHSNVKVNNPYEHRIPICELTYTFKSAGKVIASGTMPDPGWIAASGTTKLELPVKVPYDFIVSLIKDLGGDWDIDYVLEVGITIDLPVVGSFTIPLTTEGEMKLPTFRDLF</sequence>
<organism evidence="4 5">
    <name type="scientific">Oryza meyeriana var. granulata</name>
    <dbReference type="NCBI Taxonomy" id="110450"/>
    <lineage>
        <taxon>Eukaryota</taxon>
        <taxon>Viridiplantae</taxon>
        <taxon>Streptophyta</taxon>
        <taxon>Embryophyta</taxon>
        <taxon>Tracheophyta</taxon>
        <taxon>Spermatophyta</taxon>
        <taxon>Magnoliopsida</taxon>
        <taxon>Liliopsida</taxon>
        <taxon>Poales</taxon>
        <taxon>Poaceae</taxon>
        <taxon>BOP clade</taxon>
        <taxon>Oryzoideae</taxon>
        <taxon>Oryzeae</taxon>
        <taxon>Oryzinae</taxon>
        <taxon>Oryza</taxon>
        <taxon>Oryza meyeriana</taxon>
    </lineage>
</organism>
<dbReference type="FunFam" id="2.60.40.1820:FF:000001">
    <property type="entry name" value="Desiccation protectant protein Lea14-like"/>
    <property type="match status" value="1"/>
</dbReference>
<evidence type="ECO:0000313" key="5">
    <source>
        <dbReference type="Proteomes" id="UP000479710"/>
    </source>
</evidence>
<dbReference type="Pfam" id="PF03168">
    <property type="entry name" value="LEA_2"/>
    <property type="match status" value="1"/>
</dbReference>
<dbReference type="InterPro" id="IPR004864">
    <property type="entry name" value="LEA_2"/>
</dbReference>